<evidence type="ECO:0000313" key="8">
    <source>
        <dbReference type="Proteomes" id="UP000078534"/>
    </source>
</evidence>
<dbReference type="InterPro" id="IPR004635">
    <property type="entry name" value="Pept_S49_SppA"/>
</dbReference>
<keyword evidence="5" id="KW-0812">Transmembrane</keyword>
<reference evidence="8" key="1">
    <citation type="submission" date="2016-04" db="EMBL/GenBank/DDBJ databases">
        <authorList>
            <person name="Lyu Z."/>
            <person name="Lyu W."/>
        </authorList>
    </citation>
    <scope>NUCLEOTIDE SEQUENCE [LARGE SCALE GENOMIC DNA]</scope>
    <source>
        <strain evidence="8">C44</strain>
    </source>
</reference>
<evidence type="ECO:0000313" key="7">
    <source>
        <dbReference type="EMBL" id="OAS88777.1"/>
    </source>
</evidence>
<dbReference type="RefSeq" id="WP_066326702.1">
    <property type="nucleotide sequence ID" value="NZ_LWSG01000002.1"/>
</dbReference>
<keyword evidence="3" id="KW-0378">Hydrolase</keyword>
<keyword evidence="2" id="KW-0645">Protease</keyword>
<evidence type="ECO:0000256" key="5">
    <source>
        <dbReference type="SAM" id="Phobius"/>
    </source>
</evidence>
<evidence type="ECO:0000256" key="1">
    <source>
        <dbReference type="ARBA" id="ARBA00008683"/>
    </source>
</evidence>
<dbReference type="EMBL" id="LWSG01000002">
    <property type="protein sequence ID" value="OAS88777.1"/>
    <property type="molecule type" value="Genomic_DNA"/>
</dbReference>
<dbReference type="SUPFAM" id="SSF52096">
    <property type="entry name" value="ClpP/crotonase"/>
    <property type="match status" value="1"/>
</dbReference>
<dbReference type="AlphaFoldDB" id="A0A179T452"/>
<feature type="domain" description="Peptidase S49" evidence="6">
    <location>
        <begin position="131"/>
        <end position="281"/>
    </location>
</feature>
<sequence length="334" mass="36548">MNGKRWGAIAIAGVLFVFSIIISSTMMFINQSDLFKDAFASSSGFSEEIIEEGNSLDKILVLNVNGVIQDTGEDVTSFFSTAGYQHQTFLDMVKAAGEDDSVKGVILRVNSPGGGVVESAEIHKKLIELTKKSKKPLYVSMGTTAASGGYYISTAADKIFAAPDTLTGSLGVIMQSINYGELAEKYGVKFETIKSGPYKDIFSPTRDMTEEERKILQSMVDNAYKGFVNVITEGRPLSEEEVRKVADGRIYDGRQAKENNLIDELGYFDDTVAAMKKDLDLEEAQVVEYGDSLGLDSLLSMSVGKVFKEDAELSSLYQLLSSSNSPRLMYLYSE</sequence>
<keyword evidence="4" id="KW-0720">Serine protease</keyword>
<dbReference type="PANTHER" id="PTHR42987:SF7">
    <property type="entry name" value="SIGNAL PEPTIDE PEPTIDASE SPPA-RELATED"/>
    <property type="match status" value="1"/>
</dbReference>
<keyword evidence="5" id="KW-1133">Transmembrane helix</keyword>
<protein>
    <submittedName>
        <fullName evidence="7">Signal peptide peptidase SppA</fullName>
    </submittedName>
</protein>
<dbReference type="InterPro" id="IPR029045">
    <property type="entry name" value="ClpP/crotonase-like_dom_sf"/>
</dbReference>
<keyword evidence="8" id="KW-1185">Reference proteome</keyword>
<dbReference type="InterPro" id="IPR002142">
    <property type="entry name" value="Peptidase_S49"/>
</dbReference>
<evidence type="ECO:0000259" key="6">
    <source>
        <dbReference type="Pfam" id="PF01343"/>
    </source>
</evidence>
<dbReference type="InterPro" id="IPR047272">
    <property type="entry name" value="S49_SppA_C"/>
</dbReference>
<dbReference type="Proteomes" id="UP000078534">
    <property type="component" value="Unassembled WGS sequence"/>
</dbReference>
<evidence type="ECO:0000256" key="3">
    <source>
        <dbReference type="ARBA" id="ARBA00022801"/>
    </source>
</evidence>
<evidence type="ECO:0000256" key="2">
    <source>
        <dbReference type="ARBA" id="ARBA00022670"/>
    </source>
</evidence>
<dbReference type="Pfam" id="PF01343">
    <property type="entry name" value="Peptidase_S49"/>
    <property type="match status" value="1"/>
</dbReference>
<organism evidence="7 8">
    <name type="scientific">Metabacillus litoralis</name>
    <dbReference type="NCBI Taxonomy" id="152268"/>
    <lineage>
        <taxon>Bacteria</taxon>
        <taxon>Bacillati</taxon>
        <taxon>Bacillota</taxon>
        <taxon>Bacilli</taxon>
        <taxon>Bacillales</taxon>
        <taxon>Bacillaceae</taxon>
        <taxon>Metabacillus</taxon>
    </lineage>
</organism>
<proteinExistence type="inferred from homology"/>
<dbReference type="PANTHER" id="PTHR42987">
    <property type="entry name" value="PEPTIDASE S49"/>
    <property type="match status" value="1"/>
</dbReference>
<dbReference type="Gene3D" id="3.90.226.10">
    <property type="entry name" value="2-enoyl-CoA Hydratase, Chain A, domain 1"/>
    <property type="match status" value="2"/>
</dbReference>
<keyword evidence="5" id="KW-0472">Membrane</keyword>
<dbReference type="GO" id="GO:0006508">
    <property type="term" value="P:proteolysis"/>
    <property type="evidence" value="ECO:0007669"/>
    <property type="project" value="UniProtKB-KW"/>
</dbReference>
<evidence type="ECO:0000256" key="4">
    <source>
        <dbReference type="ARBA" id="ARBA00022825"/>
    </source>
</evidence>
<dbReference type="NCBIfam" id="TIGR00706">
    <property type="entry name" value="SppA_dom"/>
    <property type="match status" value="1"/>
</dbReference>
<gene>
    <name evidence="7" type="ORF">A6K24_15105</name>
</gene>
<comment type="similarity">
    <text evidence="1">Belongs to the peptidase S49 family.</text>
</comment>
<dbReference type="STRING" id="152268.A6K24_15105"/>
<dbReference type="CDD" id="cd07023">
    <property type="entry name" value="S49_Sppa_N_C"/>
    <property type="match status" value="1"/>
</dbReference>
<feature type="transmembrane region" description="Helical" evidence="5">
    <location>
        <begin position="6"/>
        <end position="29"/>
    </location>
</feature>
<dbReference type="OrthoDB" id="9764363at2"/>
<name>A0A179T452_9BACI</name>
<dbReference type="GO" id="GO:0008236">
    <property type="term" value="F:serine-type peptidase activity"/>
    <property type="evidence" value="ECO:0007669"/>
    <property type="project" value="UniProtKB-KW"/>
</dbReference>
<accession>A0A179T452</accession>
<comment type="caution">
    <text evidence="7">The sequence shown here is derived from an EMBL/GenBank/DDBJ whole genome shotgun (WGS) entry which is preliminary data.</text>
</comment>